<gene>
    <name evidence="1" type="ORF">FYJ79_01925</name>
</gene>
<evidence type="ECO:0008006" key="3">
    <source>
        <dbReference type="Google" id="ProtNLM"/>
    </source>
</evidence>
<keyword evidence="2" id="KW-1185">Reference proteome</keyword>
<dbReference type="Proteomes" id="UP000442619">
    <property type="component" value="Unassembled WGS sequence"/>
</dbReference>
<sequence length="299" mass="33125">MANIIYLSATNIEVVCGTRKRDAISVDFHRHIPLEEGALINGVIIDEAPIKQHLLTLKGEGINEAVLIIDSNKILAKSLSIPKMNHKQILAYVQDELSSLYDGDDKLIYDYAYLGDNSEVKGSSRIFAVGIEKSFLENYLHLFEDVGITLTAVDFSINALINLTDCLPGLMDESYAITSIDGNNLTSVVFTHGDYALTSRNRIFTTEEDPTSFVTQVTNVMSNLTQFASSAQNNASFKEVYFTGISKPTSKILFAAIANQLNLRARFLPDLRNVYASKPGRDELSLNTYLYTLGYLIGE</sequence>
<evidence type="ECO:0000313" key="1">
    <source>
        <dbReference type="EMBL" id="MST88347.1"/>
    </source>
</evidence>
<dbReference type="AlphaFoldDB" id="A0A844FR08"/>
<proteinExistence type="predicted"/>
<comment type="caution">
    <text evidence="1">The sequence shown here is derived from an EMBL/GenBank/DDBJ whole genome shotgun (WGS) entry which is preliminary data.</text>
</comment>
<organism evidence="1 2">
    <name type="scientific">Sharpea porci</name>
    <dbReference type="NCBI Taxonomy" id="2652286"/>
    <lineage>
        <taxon>Bacteria</taxon>
        <taxon>Bacillati</taxon>
        <taxon>Bacillota</taxon>
        <taxon>Erysipelotrichia</taxon>
        <taxon>Erysipelotrichales</taxon>
        <taxon>Coprobacillaceae</taxon>
        <taxon>Sharpea</taxon>
    </lineage>
</organism>
<reference evidence="1 2" key="1">
    <citation type="submission" date="2019-08" db="EMBL/GenBank/DDBJ databases">
        <title>In-depth cultivation of the pig gut microbiome towards novel bacterial diversity and tailored functional studies.</title>
        <authorList>
            <person name="Wylensek D."/>
            <person name="Hitch T.C.A."/>
            <person name="Clavel T."/>
        </authorList>
    </citation>
    <scope>NUCLEOTIDE SEQUENCE [LARGE SCALE GENOMIC DNA]</scope>
    <source>
        <strain evidence="1 2">CA-Schmier-601-WT-3</strain>
    </source>
</reference>
<name>A0A844FR08_9FIRM</name>
<dbReference type="Gene3D" id="3.30.420.40">
    <property type="match status" value="2"/>
</dbReference>
<accession>A0A844FR08</accession>
<dbReference type="RefSeq" id="WP_154514285.1">
    <property type="nucleotide sequence ID" value="NZ_JAQXUV010000035.1"/>
</dbReference>
<protein>
    <recommendedName>
        <fullName evidence="3">Pilus assembly protein PilM</fullName>
    </recommendedName>
</protein>
<dbReference type="EMBL" id="VUNM01000002">
    <property type="protein sequence ID" value="MST88347.1"/>
    <property type="molecule type" value="Genomic_DNA"/>
</dbReference>
<evidence type="ECO:0000313" key="2">
    <source>
        <dbReference type="Proteomes" id="UP000442619"/>
    </source>
</evidence>
<dbReference type="Gene3D" id="3.30.1490.300">
    <property type="match status" value="1"/>
</dbReference>